<keyword evidence="7" id="KW-1185">Reference proteome</keyword>
<evidence type="ECO:0000256" key="3">
    <source>
        <dbReference type="ARBA" id="ARBA00023054"/>
    </source>
</evidence>
<dbReference type="InterPro" id="IPR003798">
    <property type="entry name" value="DNA_recombination_RmuC"/>
</dbReference>
<evidence type="ECO:0000256" key="2">
    <source>
        <dbReference type="ARBA" id="ARBA00009840"/>
    </source>
</evidence>
<dbReference type="RefSeq" id="WP_033491167.1">
    <property type="nucleotide sequence ID" value="NZ_CP006018.1"/>
</dbReference>
<dbReference type="EMBL" id="CP006018">
    <property type="protein sequence ID" value="AIC92488.1"/>
    <property type="molecule type" value="Genomic_DNA"/>
</dbReference>
<comment type="similarity">
    <text evidence="2">Belongs to the RmuC family.</text>
</comment>
<dbReference type="KEGG" id="bii:BINDI_1232"/>
<evidence type="ECO:0000256" key="1">
    <source>
        <dbReference type="ARBA" id="ARBA00003416"/>
    </source>
</evidence>
<dbReference type="PANTHER" id="PTHR30563:SF0">
    <property type="entry name" value="DNA RECOMBINATION PROTEIN RMUC"/>
    <property type="match status" value="1"/>
</dbReference>
<dbReference type="PANTHER" id="PTHR30563">
    <property type="entry name" value="DNA RECOMBINATION PROTEIN RMUC"/>
    <property type="match status" value="1"/>
</dbReference>
<proteinExistence type="inferred from homology"/>
<name>A0A087VW17_9BIFI</name>
<dbReference type="GO" id="GO:0006310">
    <property type="term" value="P:DNA recombination"/>
    <property type="evidence" value="ECO:0007669"/>
    <property type="project" value="UniProtKB-KW"/>
</dbReference>
<organism evidence="6 7">
    <name type="scientific">Bifidobacterium [indicum] DSM 20214 = LMG 11587</name>
    <dbReference type="NCBI Taxonomy" id="1341694"/>
    <lineage>
        <taxon>Bacteria</taxon>
        <taxon>Bacillati</taxon>
        <taxon>Actinomycetota</taxon>
        <taxon>Actinomycetes</taxon>
        <taxon>Bifidobacteriales</taxon>
        <taxon>Bifidobacteriaceae</taxon>
        <taxon>Bifidobacterium</taxon>
    </lineage>
</organism>
<reference evidence="6 7" key="1">
    <citation type="journal article" date="2014" name="Appl. Environ. Microbiol.">
        <title>Genomic encyclopedia of type strains of the genus Bifidobacterium.</title>
        <authorList>
            <person name="Milani C."/>
            <person name="Lugli G.A."/>
            <person name="Duranti S."/>
            <person name="Turroni F."/>
            <person name="Bottacini F."/>
            <person name="Mangifesta M."/>
            <person name="Sanchez B."/>
            <person name="Viappiani A."/>
            <person name="Mancabelli L."/>
            <person name="Taminiau B."/>
            <person name="Delcenserie V."/>
            <person name="Barrangou R."/>
            <person name="Margolles A."/>
            <person name="van Sinderen D."/>
            <person name="Ventura M."/>
        </authorList>
    </citation>
    <scope>NUCLEOTIDE SEQUENCE [LARGE SCALE GENOMIC DNA]</scope>
    <source>
        <strain evidence="6 7">LMG 11587</strain>
    </source>
</reference>
<evidence type="ECO:0000256" key="5">
    <source>
        <dbReference type="SAM" id="Coils"/>
    </source>
</evidence>
<sequence>MFDSTGSAIILALVLLAVLVLGGAVGYALGKAQGRQIPLPVREGETEELRSQLEQSRQELRESESAAVEYRTRVDGLSQELAYVKSQLAQAQQAEQVRLDRERLRAQAQEEEKRRRQAEALQEESKVLSALAPVQKNLDALQQKVSQIEEGRKQEMGSLGQQLKILGEQQGRLDKETSSLASALRNNKVRGAWGEAQLKNIVESAGLLEHVDFDTQVVVTSPDGKTLRPDMVVHLPGGKTIPIDAKAPYSEYQRACEIPDTASDDDLRRRDDLLKAHAKALRDHVKTLGDKQYWNAFDTAPDFVVAFIPNDSLLQAALEVDPTLMDDAFAQKVALTSPVTLWAVLKSVAYAWQQQNLTDDAKTLFTLTHELYERFVVLGDRANKLGKSITSTVAAYNNFAASLESRVLVTARKLQNLDPTKIIDPVDMINSEKANLRELTAPEVLPDGPQDEA</sequence>
<protein>
    <submittedName>
        <fullName evidence="6">RmuC domain protein</fullName>
    </submittedName>
</protein>
<evidence type="ECO:0000256" key="4">
    <source>
        <dbReference type="ARBA" id="ARBA00023172"/>
    </source>
</evidence>
<comment type="function">
    <text evidence="1">Involved in DNA recombination.</text>
</comment>
<keyword evidence="4" id="KW-0233">DNA recombination</keyword>
<evidence type="ECO:0000313" key="7">
    <source>
        <dbReference type="Proteomes" id="UP000028569"/>
    </source>
</evidence>
<dbReference type="Proteomes" id="UP000028569">
    <property type="component" value="Chromosome"/>
</dbReference>
<accession>A0A087VW17</accession>
<keyword evidence="3 5" id="KW-0175">Coiled coil</keyword>
<dbReference type="AlphaFoldDB" id="A0A087VW17"/>
<feature type="coiled-coil region" evidence="5">
    <location>
        <begin position="46"/>
        <end position="126"/>
    </location>
</feature>
<dbReference type="Pfam" id="PF02646">
    <property type="entry name" value="RmuC"/>
    <property type="match status" value="1"/>
</dbReference>
<dbReference type="OrthoDB" id="370725at2"/>
<dbReference type="HOGENOM" id="CLU_024057_1_1_11"/>
<evidence type="ECO:0000313" key="6">
    <source>
        <dbReference type="EMBL" id="AIC92488.1"/>
    </source>
</evidence>
<gene>
    <name evidence="6" type="ORF">BINDI_1232</name>
</gene>